<keyword evidence="5" id="KW-0777">Teichoic acid biosynthesis</keyword>
<dbReference type="Gene3D" id="3.40.50.12580">
    <property type="match status" value="1"/>
</dbReference>
<keyword evidence="6" id="KW-0472">Membrane</keyword>
<dbReference type="PANTHER" id="PTHR37316:SF3">
    <property type="entry name" value="TEICHOIC ACID GLYCEROL-PHOSPHATE TRANSFERASE"/>
    <property type="match status" value="1"/>
</dbReference>
<dbReference type="EMBL" id="BAAAUV010000017">
    <property type="protein sequence ID" value="GAA3227310.1"/>
    <property type="molecule type" value="Genomic_DNA"/>
</dbReference>
<organism evidence="7 8">
    <name type="scientific">Actinocorallia longicatena</name>
    <dbReference type="NCBI Taxonomy" id="111803"/>
    <lineage>
        <taxon>Bacteria</taxon>
        <taxon>Bacillati</taxon>
        <taxon>Actinomycetota</taxon>
        <taxon>Actinomycetes</taxon>
        <taxon>Streptosporangiales</taxon>
        <taxon>Thermomonosporaceae</taxon>
        <taxon>Actinocorallia</taxon>
    </lineage>
</organism>
<keyword evidence="8" id="KW-1185">Reference proteome</keyword>
<sequence>MFPVRSVLRLLPAGLRRRMRRNGRGAVIVTGVRWDGDGTLVLTGEHPGPRRRVILHHRKTGREHVFALESDAESGRFTARLPVGRIPVFGDELPLTSGDWTLLRCHWAGGRLPGARLDGRHEFRVRRSGADELTLRVRRALAPDEQGASAQARLRDHDYPALRTRPLRDLVLYDSMNGRRYSCNPRALFERLREQDRDLDHVWISADGQFAPPEGARVVLSGTREHYDAVARARYLVVNNRMPPWFRKREGQTYLQTWHGTPLKTLGFDVRTLGEARNGAWERIRGDVPHWDHLISPNPFTTPIMRRAYGYEGPVLETGYPRNDLLNDPMRDVRAARVRAALGLPPGKRVVLYAPTWRDDLIIGRKQRRPYQLALDLGRARAELGHDHVLLLRAHHHMGTGRAWRHADSFVVDASGYPDIADLYLVADVLVTDYSSAMFDFAVTGKPILLFAYDLEHYRDEVRGFYFDLAAEAPGPLVRTSDELIAELRSPDDGAHKQAYADFAARFCPYDDGRAAERVINEVWGN</sequence>
<name>A0ABP6QJH4_9ACTN</name>
<dbReference type="RefSeq" id="WP_344834063.1">
    <property type="nucleotide sequence ID" value="NZ_BAAAUV010000017.1"/>
</dbReference>
<evidence type="ECO:0000313" key="8">
    <source>
        <dbReference type="Proteomes" id="UP001501237"/>
    </source>
</evidence>
<dbReference type="SUPFAM" id="SSF53756">
    <property type="entry name" value="UDP-Glycosyltransferase/glycogen phosphorylase"/>
    <property type="match status" value="1"/>
</dbReference>
<dbReference type="InterPro" id="IPR007554">
    <property type="entry name" value="Glycerophosphate_synth"/>
</dbReference>
<comment type="subcellular location">
    <subcellularLocation>
        <location evidence="1">Cell membrane</location>
        <topology evidence="1">Peripheral membrane protein</topology>
    </subcellularLocation>
</comment>
<evidence type="ECO:0000256" key="4">
    <source>
        <dbReference type="ARBA" id="ARBA00022679"/>
    </source>
</evidence>
<protein>
    <recommendedName>
        <fullName evidence="9">CDP-glycerol glycerophosphotransferase</fullName>
    </recommendedName>
</protein>
<evidence type="ECO:0000256" key="3">
    <source>
        <dbReference type="ARBA" id="ARBA00022475"/>
    </source>
</evidence>
<evidence type="ECO:0000256" key="6">
    <source>
        <dbReference type="ARBA" id="ARBA00023136"/>
    </source>
</evidence>
<gene>
    <name evidence="7" type="ORF">GCM10010468_56040</name>
</gene>
<accession>A0ABP6QJH4</accession>
<proteinExistence type="inferred from homology"/>
<dbReference type="InterPro" id="IPR043149">
    <property type="entry name" value="TagF_N"/>
</dbReference>
<dbReference type="Pfam" id="PF04464">
    <property type="entry name" value="Glyphos_transf"/>
    <property type="match status" value="1"/>
</dbReference>
<dbReference type="InterPro" id="IPR051612">
    <property type="entry name" value="Teichoic_Acid_Biosynth"/>
</dbReference>
<keyword evidence="3" id="KW-1003">Cell membrane</keyword>
<reference evidence="8" key="1">
    <citation type="journal article" date="2019" name="Int. J. Syst. Evol. Microbiol.">
        <title>The Global Catalogue of Microorganisms (GCM) 10K type strain sequencing project: providing services to taxonomists for standard genome sequencing and annotation.</title>
        <authorList>
            <consortium name="The Broad Institute Genomics Platform"/>
            <consortium name="The Broad Institute Genome Sequencing Center for Infectious Disease"/>
            <person name="Wu L."/>
            <person name="Ma J."/>
        </authorList>
    </citation>
    <scope>NUCLEOTIDE SEQUENCE [LARGE SCALE GENOMIC DNA]</scope>
    <source>
        <strain evidence="8">JCM 9377</strain>
    </source>
</reference>
<dbReference type="Gene3D" id="3.40.50.11820">
    <property type="match status" value="1"/>
</dbReference>
<evidence type="ECO:0000256" key="5">
    <source>
        <dbReference type="ARBA" id="ARBA00022944"/>
    </source>
</evidence>
<evidence type="ECO:0000313" key="7">
    <source>
        <dbReference type="EMBL" id="GAA3227310.1"/>
    </source>
</evidence>
<comment type="caution">
    <text evidence="7">The sequence shown here is derived from an EMBL/GenBank/DDBJ whole genome shotgun (WGS) entry which is preliminary data.</text>
</comment>
<dbReference type="Proteomes" id="UP001501237">
    <property type="component" value="Unassembled WGS sequence"/>
</dbReference>
<dbReference type="InterPro" id="IPR043148">
    <property type="entry name" value="TagF_C"/>
</dbReference>
<evidence type="ECO:0000256" key="1">
    <source>
        <dbReference type="ARBA" id="ARBA00004202"/>
    </source>
</evidence>
<keyword evidence="4" id="KW-0808">Transferase</keyword>
<dbReference type="PANTHER" id="PTHR37316">
    <property type="entry name" value="TEICHOIC ACID GLYCEROL-PHOSPHATE PRIMASE"/>
    <property type="match status" value="1"/>
</dbReference>
<comment type="similarity">
    <text evidence="2">Belongs to the CDP-glycerol glycerophosphotransferase family.</text>
</comment>
<evidence type="ECO:0008006" key="9">
    <source>
        <dbReference type="Google" id="ProtNLM"/>
    </source>
</evidence>
<evidence type="ECO:0000256" key="2">
    <source>
        <dbReference type="ARBA" id="ARBA00010488"/>
    </source>
</evidence>